<proteinExistence type="predicted"/>
<dbReference type="EMBL" id="JAVBID010000001">
    <property type="protein sequence ID" value="MDV2423168.1"/>
    <property type="molecule type" value="Genomic_DNA"/>
</dbReference>
<dbReference type="AlphaFoldDB" id="A0A9X3MBS5"/>
<organism evidence="1 3">
    <name type="scientific">Corynebacterium curieae</name>
    <dbReference type="NCBI Taxonomy" id="2913500"/>
    <lineage>
        <taxon>Bacteria</taxon>
        <taxon>Bacillati</taxon>
        <taxon>Actinomycetota</taxon>
        <taxon>Actinomycetes</taxon>
        <taxon>Mycobacteriales</taxon>
        <taxon>Corynebacteriaceae</taxon>
        <taxon>Corynebacterium</taxon>
    </lineage>
</organism>
<dbReference type="Proteomes" id="UP001185631">
    <property type="component" value="Unassembled WGS sequence"/>
</dbReference>
<evidence type="ECO:0000313" key="1">
    <source>
        <dbReference type="EMBL" id="MCZ9306403.1"/>
    </source>
</evidence>
<evidence type="ECO:0000313" key="4">
    <source>
        <dbReference type="Proteomes" id="UP001185631"/>
    </source>
</evidence>
<reference evidence="2 4" key="2">
    <citation type="submission" date="2023-08" db="EMBL/GenBank/DDBJ databases">
        <title>Genomic characterization of the C. tuberculostearicum species complex, a ubiquitous member of the human skin microbiome.</title>
        <authorList>
            <person name="Ahmed N."/>
            <person name="Deming C."/>
            <person name="Conlan S."/>
            <person name="Segre J."/>
        </authorList>
    </citation>
    <scope>NUCLEOTIDE SEQUENCE [LARGE SCALE GENOMIC DNA]</scope>
    <source>
        <strain evidence="2 4">CTNIH19</strain>
    </source>
</reference>
<evidence type="ECO:0000313" key="2">
    <source>
        <dbReference type="EMBL" id="MDV2423168.1"/>
    </source>
</evidence>
<comment type="caution">
    <text evidence="1">The sequence shown here is derived from an EMBL/GenBank/DDBJ whole genome shotgun (WGS) entry which is preliminary data.</text>
</comment>
<name>A0A9X3MBS5_9CORY</name>
<protein>
    <submittedName>
        <fullName evidence="1">Uncharacterized protein</fullName>
    </submittedName>
</protein>
<dbReference type="Proteomes" id="UP001146430">
    <property type="component" value="Unassembled WGS sequence"/>
</dbReference>
<keyword evidence="4" id="KW-1185">Reference proteome</keyword>
<gene>
    <name evidence="1" type="ORF">L8V01_02740</name>
    <name evidence="2" type="ORF">RAE13_01895</name>
</gene>
<dbReference type="RefSeq" id="WP_269945612.1">
    <property type="nucleotide sequence ID" value="NZ_JAKMUU010000001.1"/>
</dbReference>
<accession>A0A9X3MBS5</accession>
<evidence type="ECO:0000313" key="3">
    <source>
        <dbReference type="Proteomes" id="UP001146430"/>
    </source>
</evidence>
<reference evidence="1" key="1">
    <citation type="submission" date="2022-02" db="EMBL/GenBank/DDBJ databases">
        <title>Corynebacterium sp. from urogenital microbiome.</title>
        <authorList>
            <person name="Cappelli E.A."/>
            <person name="Ribeiro T.G."/>
            <person name="Peixe L."/>
        </authorList>
    </citation>
    <scope>NUCLEOTIDE SEQUENCE</scope>
    <source>
        <strain evidence="1">C8Ua_181</strain>
    </source>
</reference>
<dbReference type="EMBL" id="JAKMUU010000001">
    <property type="protein sequence ID" value="MCZ9306403.1"/>
    <property type="molecule type" value="Genomic_DNA"/>
</dbReference>
<sequence>MSFVYELLRFFVIDDDCSPYTGIVLKKCKTMCDSGVLAKVFAMPPWIV</sequence>